<organism evidence="3">
    <name type="scientific">Haptolina brevifila</name>
    <dbReference type="NCBI Taxonomy" id="156173"/>
    <lineage>
        <taxon>Eukaryota</taxon>
        <taxon>Haptista</taxon>
        <taxon>Haptophyta</taxon>
        <taxon>Prymnesiophyceae</taxon>
        <taxon>Prymnesiales</taxon>
        <taxon>Prymnesiaceae</taxon>
        <taxon>Haptolina</taxon>
    </lineage>
</organism>
<dbReference type="EMBL" id="HBGU01083623">
    <property type="protein sequence ID" value="CAD9551442.1"/>
    <property type="molecule type" value="Transcribed_RNA"/>
</dbReference>
<name>A0A7S2NPG3_9EUKA</name>
<feature type="region of interest" description="Disordered" evidence="1">
    <location>
        <begin position="427"/>
        <end position="469"/>
    </location>
</feature>
<keyword evidence="2" id="KW-0812">Transmembrane</keyword>
<reference evidence="3" key="1">
    <citation type="submission" date="2021-01" db="EMBL/GenBank/DDBJ databases">
        <authorList>
            <person name="Corre E."/>
            <person name="Pelletier E."/>
            <person name="Niang G."/>
            <person name="Scheremetjew M."/>
            <person name="Finn R."/>
            <person name="Kale V."/>
            <person name="Holt S."/>
            <person name="Cochrane G."/>
            <person name="Meng A."/>
            <person name="Brown T."/>
            <person name="Cohen L."/>
        </authorList>
    </citation>
    <scope>NUCLEOTIDE SEQUENCE</scope>
    <source>
        <strain evidence="3">UTEX LB 985</strain>
    </source>
</reference>
<feature type="transmembrane region" description="Helical" evidence="2">
    <location>
        <begin position="86"/>
        <end position="110"/>
    </location>
</feature>
<evidence type="ECO:0000256" key="2">
    <source>
        <dbReference type="SAM" id="Phobius"/>
    </source>
</evidence>
<feature type="transmembrane region" description="Helical" evidence="2">
    <location>
        <begin position="350"/>
        <end position="372"/>
    </location>
</feature>
<accession>A0A7S2NPG3</accession>
<feature type="transmembrane region" description="Helical" evidence="2">
    <location>
        <begin position="250"/>
        <end position="269"/>
    </location>
</feature>
<feature type="compositionally biased region" description="Low complexity" evidence="1">
    <location>
        <begin position="430"/>
        <end position="442"/>
    </location>
</feature>
<feature type="transmembrane region" description="Helical" evidence="2">
    <location>
        <begin position="117"/>
        <end position="137"/>
    </location>
</feature>
<evidence type="ECO:0000256" key="1">
    <source>
        <dbReference type="SAM" id="MobiDB-lite"/>
    </source>
</evidence>
<sequence>MASLLSQLIDGNLIKAMFVFFGTPLFICYLCIAALNQTVRKTTSACGIAPILPDNDRPLVLTRLAHDQCSALSHWAWSSILLKVHILGLLAWGFLYGSTLTYMGLAALIAFLRTVHWLVASIIFFITGLSMFLLPPVPGLAVYLCAGVLLTPACEDTFGYLGACAYSASLAFAMKLVAQVCQQKMIGERLGSSTQVKAMVGVNTDLIKSIRKILEQPGLSLAKVSILCGGPDWPTAVLCGILGLEVRQMLIGLLPIFMLTIPTSLSGAFELRAEEAGLWGPLATMMLLIAALVQLILGVLALYFIEQVKLTYELGPDDEDVAKVEAEEAEFNAAFNAATRLEVMPLGTKLLLFSSTTVLVASAYLLIFTSGLCFEEFALTDDIWGALCLSCERAAIKPLGWVALGMLSYSVICLLLFNRLANKLDPNPHPHTNPNTQPSLPRSPHPHFRPHPCPKPHPNRHPYPHPNSHPQPYLHALAVT</sequence>
<proteinExistence type="predicted"/>
<protein>
    <submittedName>
        <fullName evidence="3">Uncharacterized protein</fullName>
    </submittedName>
</protein>
<keyword evidence="2" id="KW-0472">Membrane</keyword>
<keyword evidence="2" id="KW-1133">Transmembrane helix</keyword>
<feature type="transmembrane region" description="Helical" evidence="2">
    <location>
        <begin position="399"/>
        <end position="417"/>
    </location>
</feature>
<feature type="transmembrane region" description="Helical" evidence="2">
    <location>
        <begin position="157"/>
        <end position="178"/>
    </location>
</feature>
<feature type="transmembrane region" description="Helical" evidence="2">
    <location>
        <begin position="12"/>
        <end position="35"/>
    </location>
</feature>
<evidence type="ECO:0000313" key="3">
    <source>
        <dbReference type="EMBL" id="CAD9551442.1"/>
    </source>
</evidence>
<feature type="compositionally biased region" description="Basic residues" evidence="1">
    <location>
        <begin position="444"/>
        <end position="463"/>
    </location>
</feature>
<feature type="transmembrane region" description="Helical" evidence="2">
    <location>
        <begin position="281"/>
        <end position="305"/>
    </location>
</feature>
<gene>
    <name evidence="3" type="ORF">CBRE1094_LOCUS45654</name>
</gene>
<dbReference type="AlphaFoldDB" id="A0A7S2NPG3"/>